<proteinExistence type="predicted"/>
<dbReference type="EMBL" id="FUEG01000001">
    <property type="protein sequence ID" value="SJK98618.1"/>
    <property type="molecule type" value="Genomic_DNA"/>
</dbReference>
<dbReference type="AlphaFoldDB" id="A0A284QQ79"/>
<evidence type="ECO:0000256" key="1">
    <source>
        <dbReference type="SAM" id="Coils"/>
    </source>
</evidence>
<evidence type="ECO:0000313" key="3">
    <source>
        <dbReference type="Proteomes" id="UP000219338"/>
    </source>
</evidence>
<sequence>MEENYTFESATFHLDALERLIPEPSLLPSDGLKFDASDLLRARRPSLKTDRPHIRSTLTHLRKQDSEYNALLDRLQKVEQKVQDHRHEIRKSHKSWTSTLAPIRRLPYDILLAVFQQIRRRDWDYYGNVFSVAEGPWILSHVCGLWRDTVLSSPSLWSCLTINFVFADSKSAPVLLETIFRRSGSLPLNIAAFASPDSHPSVSIQAFAAILRHCRRWRHVVLRLEPCFLKEMNIVKRDLPALESLLLCPMVVSPRKILPESERNIFSSAPRLRKVALYKMHGLGDFVLPSHVTHLAGCATDLYHLETYQFLEECHLDSPMISQVVSLPTPISLLKVRRLYIDSTCLLRHLHLPSLQHLTLAARSMSVLSDQDAINLNDLLRRSRCNLGSLAVGPGMVSGSVFLQQSLTMMQSLSCLDITLQSTEDSFFSTLASFPAILPDLQHLHLRHYSTGVRLTTWNSLTSMIDTHWHTSPLDVIRVIATSKYVVEPIAAQFIPLQEDGLDVAVVVEHEAQDLDQAARITFARLENSMWRRWE</sequence>
<evidence type="ECO:0008006" key="4">
    <source>
        <dbReference type="Google" id="ProtNLM"/>
    </source>
</evidence>
<name>A0A284QQ79_ARMOS</name>
<protein>
    <recommendedName>
        <fullName evidence="4">F-box domain-containing protein</fullName>
    </recommendedName>
</protein>
<accession>A0A284QQ79</accession>
<organism evidence="2 3">
    <name type="scientific">Armillaria ostoyae</name>
    <name type="common">Armillaria root rot fungus</name>
    <dbReference type="NCBI Taxonomy" id="47428"/>
    <lineage>
        <taxon>Eukaryota</taxon>
        <taxon>Fungi</taxon>
        <taxon>Dikarya</taxon>
        <taxon>Basidiomycota</taxon>
        <taxon>Agaricomycotina</taxon>
        <taxon>Agaricomycetes</taxon>
        <taxon>Agaricomycetidae</taxon>
        <taxon>Agaricales</taxon>
        <taxon>Marasmiineae</taxon>
        <taxon>Physalacriaceae</taxon>
        <taxon>Armillaria</taxon>
    </lineage>
</organism>
<keyword evidence="1" id="KW-0175">Coiled coil</keyword>
<dbReference type="OrthoDB" id="3365698at2759"/>
<dbReference type="Proteomes" id="UP000219338">
    <property type="component" value="Unassembled WGS sequence"/>
</dbReference>
<feature type="coiled-coil region" evidence="1">
    <location>
        <begin position="61"/>
        <end position="95"/>
    </location>
</feature>
<dbReference type="SUPFAM" id="SSF52047">
    <property type="entry name" value="RNI-like"/>
    <property type="match status" value="1"/>
</dbReference>
<reference evidence="3" key="1">
    <citation type="journal article" date="2017" name="Nat. Ecol. Evol.">
        <title>Genome expansion and lineage-specific genetic innovations in the forest pathogenic fungi Armillaria.</title>
        <authorList>
            <person name="Sipos G."/>
            <person name="Prasanna A.N."/>
            <person name="Walter M.C."/>
            <person name="O'Connor E."/>
            <person name="Balint B."/>
            <person name="Krizsan K."/>
            <person name="Kiss B."/>
            <person name="Hess J."/>
            <person name="Varga T."/>
            <person name="Slot J."/>
            <person name="Riley R."/>
            <person name="Boka B."/>
            <person name="Rigling D."/>
            <person name="Barry K."/>
            <person name="Lee J."/>
            <person name="Mihaltcheva S."/>
            <person name="LaButti K."/>
            <person name="Lipzen A."/>
            <person name="Waldron R."/>
            <person name="Moloney N.M."/>
            <person name="Sperisen C."/>
            <person name="Kredics L."/>
            <person name="Vagvoelgyi C."/>
            <person name="Patrignani A."/>
            <person name="Fitzpatrick D."/>
            <person name="Nagy I."/>
            <person name="Doyle S."/>
            <person name="Anderson J.B."/>
            <person name="Grigoriev I.V."/>
            <person name="Gueldener U."/>
            <person name="Muensterkoetter M."/>
            <person name="Nagy L.G."/>
        </authorList>
    </citation>
    <scope>NUCLEOTIDE SEQUENCE [LARGE SCALE GENOMIC DNA]</scope>
    <source>
        <strain evidence="3">C18/9</strain>
    </source>
</reference>
<evidence type="ECO:0000313" key="2">
    <source>
        <dbReference type="EMBL" id="SJK98618.1"/>
    </source>
</evidence>
<dbReference type="OMA" id="MIFEIAT"/>
<gene>
    <name evidence="2" type="ORF">ARMOST_01886</name>
</gene>
<dbReference type="STRING" id="47428.A0A284QQ79"/>
<keyword evidence="3" id="KW-1185">Reference proteome</keyword>